<evidence type="ECO:0000256" key="1">
    <source>
        <dbReference type="ARBA" id="ARBA00023125"/>
    </source>
</evidence>
<dbReference type="InterPro" id="IPR050807">
    <property type="entry name" value="TransReg_Diox_bact_type"/>
</dbReference>
<evidence type="ECO:0000313" key="4">
    <source>
        <dbReference type="Proteomes" id="UP000004893"/>
    </source>
</evidence>
<evidence type="ECO:0000259" key="2">
    <source>
        <dbReference type="PROSITE" id="PS50943"/>
    </source>
</evidence>
<dbReference type="eggNOG" id="COG1396">
    <property type="taxonomic scope" value="Bacteria"/>
</dbReference>
<dbReference type="EMBL" id="ABYI02000040">
    <property type="protein sequence ID" value="EEG72603.1"/>
    <property type="molecule type" value="Genomic_DNA"/>
</dbReference>
<dbReference type="Gene3D" id="1.10.260.40">
    <property type="entry name" value="lambda repressor-like DNA-binding domains"/>
    <property type="match status" value="1"/>
</dbReference>
<comment type="caution">
    <text evidence="3">The sequence shown here is derived from an EMBL/GenBank/DDBJ whole genome shotgun (WGS) entry which is preliminary data.</text>
</comment>
<dbReference type="HOGENOM" id="CLU_1892546_0_0_9"/>
<reference evidence="3" key="1">
    <citation type="submission" date="2009-02" db="EMBL/GenBank/DDBJ databases">
        <authorList>
            <person name="Fulton L."/>
            <person name="Clifton S."/>
            <person name="Fulton B."/>
            <person name="Xu J."/>
            <person name="Minx P."/>
            <person name="Pepin K.H."/>
            <person name="Johnson M."/>
            <person name="Bhonagiri V."/>
            <person name="Nash W.E."/>
            <person name="Mardis E.R."/>
            <person name="Wilson R.K."/>
        </authorList>
    </citation>
    <scope>NUCLEOTIDE SEQUENCE [LARGE SCALE GENOMIC DNA]</scope>
    <source>
        <strain evidence="3">DSM 15053</strain>
    </source>
</reference>
<name>C0C566_9FIRM</name>
<dbReference type="SUPFAM" id="SSF47413">
    <property type="entry name" value="lambda repressor-like DNA-binding domains"/>
    <property type="match status" value="1"/>
</dbReference>
<dbReference type="GO" id="GO:0003677">
    <property type="term" value="F:DNA binding"/>
    <property type="evidence" value="ECO:0007669"/>
    <property type="project" value="UniProtKB-KW"/>
</dbReference>
<accession>C0C566</accession>
<organism evidence="3 4">
    <name type="scientific">[Clostridium] hylemonae DSM 15053</name>
    <dbReference type="NCBI Taxonomy" id="553973"/>
    <lineage>
        <taxon>Bacteria</taxon>
        <taxon>Bacillati</taxon>
        <taxon>Bacillota</taxon>
        <taxon>Clostridia</taxon>
        <taxon>Lachnospirales</taxon>
        <taxon>Lachnospiraceae</taxon>
    </lineage>
</organism>
<dbReference type="GO" id="GO:0003700">
    <property type="term" value="F:DNA-binding transcription factor activity"/>
    <property type="evidence" value="ECO:0007669"/>
    <property type="project" value="TreeGrafter"/>
</dbReference>
<dbReference type="GO" id="GO:0005829">
    <property type="term" value="C:cytosol"/>
    <property type="evidence" value="ECO:0007669"/>
    <property type="project" value="TreeGrafter"/>
</dbReference>
<dbReference type="InterPro" id="IPR001387">
    <property type="entry name" value="Cro/C1-type_HTH"/>
</dbReference>
<dbReference type="PANTHER" id="PTHR46797">
    <property type="entry name" value="HTH-TYPE TRANSCRIPTIONAL REGULATOR"/>
    <property type="match status" value="1"/>
</dbReference>
<dbReference type="PANTHER" id="PTHR46797:SF1">
    <property type="entry name" value="METHYLPHOSPHONATE SYNTHASE"/>
    <property type="match status" value="1"/>
</dbReference>
<dbReference type="Pfam" id="PF01381">
    <property type="entry name" value="HTH_3"/>
    <property type="match status" value="1"/>
</dbReference>
<proteinExistence type="predicted"/>
<dbReference type="SMART" id="SM00530">
    <property type="entry name" value="HTH_XRE"/>
    <property type="match status" value="1"/>
</dbReference>
<gene>
    <name evidence="3" type="ORF">CLOHYLEM_07241</name>
</gene>
<sequence>MHISYFIFSENIVKLIPKVKGAIMEEKIGFRVKQARLNAGLTQEELAEKANMSSSFISRLENGKILPSIKKLLMLADIMNVGLEDLLRDFFRHTGEPSDALTEQIFYQVDMMTVPEKQYLLSFVESFNNFMDKR</sequence>
<keyword evidence="1 3" id="KW-0238">DNA-binding</keyword>
<dbReference type="PROSITE" id="PS50943">
    <property type="entry name" value="HTH_CROC1"/>
    <property type="match status" value="1"/>
</dbReference>
<reference evidence="3" key="2">
    <citation type="submission" date="2013-06" db="EMBL/GenBank/DDBJ databases">
        <title>Draft genome sequence of Clostridium hylemonae (DSM 15053).</title>
        <authorList>
            <person name="Sudarsanam P."/>
            <person name="Ley R."/>
            <person name="Guruge J."/>
            <person name="Turnbaugh P.J."/>
            <person name="Mahowald M."/>
            <person name="Liep D."/>
            <person name="Gordon J."/>
        </authorList>
    </citation>
    <scope>NUCLEOTIDE SEQUENCE</scope>
    <source>
        <strain evidence="3">DSM 15053</strain>
    </source>
</reference>
<dbReference type="InterPro" id="IPR010982">
    <property type="entry name" value="Lambda_DNA-bd_dom_sf"/>
</dbReference>
<protein>
    <submittedName>
        <fullName evidence="3">DNA-binding helix-turn-helix protein</fullName>
    </submittedName>
</protein>
<keyword evidence="4" id="KW-1185">Reference proteome</keyword>
<dbReference type="Proteomes" id="UP000004893">
    <property type="component" value="Unassembled WGS sequence"/>
</dbReference>
<dbReference type="CDD" id="cd00093">
    <property type="entry name" value="HTH_XRE"/>
    <property type="match status" value="1"/>
</dbReference>
<dbReference type="AlphaFoldDB" id="C0C566"/>
<evidence type="ECO:0000313" key="3">
    <source>
        <dbReference type="EMBL" id="EEG72603.1"/>
    </source>
</evidence>
<dbReference type="STRING" id="553973.CLOHYLEM_07241"/>
<feature type="domain" description="HTH cro/C1-type" evidence="2">
    <location>
        <begin position="32"/>
        <end position="86"/>
    </location>
</feature>